<keyword evidence="1" id="KW-0808">Transferase</keyword>
<accession>A0A6J6S2I9</accession>
<dbReference type="InterPro" id="IPR016181">
    <property type="entry name" value="Acyl_CoA_acyltransferase"/>
</dbReference>
<dbReference type="PANTHER" id="PTHR43072:SF23">
    <property type="entry name" value="UPF0039 PROTEIN C11D3.02C"/>
    <property type="match status" value="1"/>
</dbReference>
<feature type="domain" description="N-acetyltransferase" evidence="3">
    <location>
        <begin position="3"/>
        <end position="162"/>
    </location>
</feature>
<protein>
    <submittedName>
        <fullName evidence="4">Unannotated protein</fullName>
    </submittedName>
</protein>
<evidence type="ECO:0000313" key="4">
    <source>
        <dbReference type="EMBL" id="CAB4728777.1"/>
    </source>
</evidence>
<proteinExistence type="predicted"/>
<evidence type="ECO:0000259" key="3">
    <source>
        <dbReference type="PROSITE" id="PS51186"/>
    </source>
</evidence>
<evidence type="ECO:0000256" key="2">
    <source>
        <dbReference type="ARBA" id="ARBA00023315"/>
    </source>
</evidence>
<organism evidence="4">
    <name type="scientific">freshwater metagenome</name>
    <dbReference type="NCBI Taxonomy" id="449393"/>
    <lineage>
        <taxon>unclassified sequences</taxon>
        <taxon>metagenomes</taxon>
        <taxon>ecological metagenomes</taxon>
    </lineage>
</organism>
<dbReference type="SUPFAM" id="SSF55729">
    <property type="entry name" value="Acyl-CoA N-acyltransferases (Nat)"/>
    <property type="match status" value="1"/>
</dbReference>
<name>A0A6J6S2I9_9ZZZZ</name>
<dbReference type="InterPro" id="IPR000182">
    <property type="entry name" value="GNAT_dom"/>
</dbReference>
<gene>
    <name evidence="4" type="ORF">UFOPK2579_02446</name>
</gene>
<dbReference type="Gene3D" id="3.40.630.30">
    <property type="match status" value="1"/>
</dbReference>
<dbReference type="PROSITE" id="PS51186">
    <property type="entry name" value="GNAT"/>
    <property type="match status" value="1"/>
</dbReference>
<evidence type="ECO:0000256" key="1">
    <source>
        <dbReference type="ARBA" id="ARBA00022679"/>
    </source>
</evidence>
<sequence length="170" mass="18105">MSTTVRAMTAADWPAVEHIYAAGIATGHATFETAPPSWPAYDATKLTEHRRVAVDADDVVLGWVAVSAVSDRCAYAGVVEHSVYVAPAAQGRGIGRLLLDALVTSTEAAGIWTIQSGIFPENSASLVLHEQAGFRVVGTRQRVARMEHGPLAGCWRDVLLLERRSGLVGV</sequence>
<dbReference type="GO" id="GO:0016747">
    <property type="term" value="F:acyltransferase activity, transferring groups other than amino-acyl groups"/>
    <property type="evidence" value="ECO:0007669"/>
    <property type="project" value="InterPro"/>
</dbReference>
<dbReference type="PANTHER" id="PTHR43072">
    <property type="entry name" value="N-ACETYLTRANSFERASE"/>
    <property type="match status" value="1"/>
</dbReference>
<dbReference type="CDD" id="cd04301">
    <property type="entry name" value="NAT_SF"/>
    <property type="match status" value="1"/>
</dbReference>
<reference evidence="4" key="1">
    <citation type="submission" date="2020-05" db="EMBL/GenBank/DDBJ databases">
        <authorList>
            <person name="Chiriac C."/>
            <person name="Salcher M."/>
            <person name="Ghai R."/>
            <person name="Kavagutti S V."/>
        </authorList>
    </citation>
    <scope>NUCLEOTIDE SEQUENCE</scope>
</reference>
<dbReference type="EMBL" id="CAEZXR010000363">
    <property type="protein sequence ID" value="CAB4728777.1"/>
    <property type="molecule type" value="Genomic_DNA"/>
</dbReference>
<dbReference type="AlphaFoldDB" id="A0A6J6S2I9"/>
<keyword evidence="2" id="KW-0012">Acyltransferase</keyword>
<dbReference type="Pfam" id="PF00583">
    <property type="entry name" value="Acetyltransf_1"/>
    <property type="match status" value="1"/>
</dbReference>